<dbReference type="RefSeq" id="WP_235705182.1">
    <property type="nucleotide sequence ID" value="NZ_JAKGBZ010000033.1"/>
</dbReference>
<name>A0ABS9DYQ9_9PROT</name>
<dbReference type="Proteomes" id="UP001521209">
    <property type="component" value="Unassembled WGS sequence"/>
</dbReference>
<organism evidence="1 2">
    <name type="scientific">Acidiphilium iwatense</name>
    <dbReference type="NCBI Taxonomy" id="768198"/>
    <lineage>
        <taxon>Bacteria</taxon>
        <taxon>Pseudomonadati</taxon>
        <taxon>Pseudomonadota</taxon>
        <taxon>Alphaproteobacteria</taxon>
        <taxon>Acetobacterales</taxon>
        <taxon>Acidocellaceae</taxon>
        <taxon>Acidiphilium</taxon>
    </lineage>
</organism>
<evidence type="ECO:0000313" key="1">
    <source>
        <dbReference type="EMBL" id="MCF3947888.1"/>
    </source>
</evidence>
<proteinExistence type="predicted"/>
<dbReference type="Pfam" id="PF11684">
    <property type="entry name" value="DUF3280"/>
    <property type="match status" value="1"/>
</dbReference>
<gene>
    <name evidence="1" type="ORF">L2A60_14500</name>
</gene>
<dbReference type="InterPro" id="IPR021698">
    <property type="entry name" value="DUF3280"/>
</dbReference>
<reference evidence="1 2" key="1">
    <citation type="submission" date="2022-01" db="EMBL/GenBank/DDBJ databases">
        <authorList>
            <person name="Won M."/>
            <person name="Kim S.-J."/>
            <person name="Kwon S.-W."/>
        </authorList>
    </citation>
    <scope>NUCLEOTIDE SEQUENCE [LARGE SCALE GENOMIC DNA]</scope>
    <source>
        <strain evidence="1 2">KCTC 23505</strain>
    </source>
</reference>
<protein>
    <submittedName>
        <fullName evidence="1">DUF3280 domain-containing protein</fullName>
    </submittedName>
</protein>
<accession>A0ABS9DYQ9</accession>
<comment type="caution">
    <text evidence="1">The sequence shown here is derived from an EMBL/GenBank/DDBJ whole genome shotgun (WGS) entry which is preliminary data.</text>
</comment>
<keyword evidence="2" id="KW-1185">Reference proteome</keyword>
<evidence type="ECO:0000313" key="2">
    <source>
        <dbReference type="Proteomes" id="UP001521209"/>
    </source>
</evidence>
<dbReference type="EMBL" id="JAKGBZ010000033">
    <property type="protein sequence ID" value="MCF3947888.1"/>
    <property type="molecule type" value="Genomic_DNA"/>
</dbReference>
<sequence length="163" mass="17989">MSFAGVAESAPPEPPYRPGMVIEAFDLFDTSIDHRPMVVAAQKRWLADAAARLRERLDAGKQVSVIDSAATTRMTASIAHSYQHPSTCRRCILAEAHKLGARYVFIGSVHKVSDLIIYMDGELDRVGDHKPLMVRSMEVKADDKTMILRAADTMVAAIERHLG</sequence>